<evidence type="ECO:0000313" key="4">
    <source>
        <dbReference type="Proteomes" id="UP001501771"/>
    </source>
</evidence>
<dbReference type="SUPFAM" id="SSF56112">
    <property type="entry name" value="Protein kinase-like (PK-like)"/>
    <property type="match status" value="1"/>
</dbReference>
<evidence type="ECO:0000259" key="2">
    <source>
        <dbReference type="Pfam" id="PF01636"/>
    </source>
</evidence>
<keyword evidence="4" id="KW-1185">Reference proteome</keyword>
<dbReference type="PANTHER" id="PTHR21310">
    <property type="entry name" value="AMINOGLYCOSIDE PHOSPHOTRANSFERASE-RELATED-RELATED"/>
    <property type="match status" value="1"/>
</dbReference>
<accession>A0ABP5KZP3</accession>
<evidence type="ECO:0000256" key="1">
    <source>
        <dbReference type="SAM" id="MobiDB-lite"/>
    </source>
</evidence>
<feature type="domain" description="Aminoglycoside phosphotransferase" evidence="2">
    <location>
        <begin position="24"/>
        <end position="242"/>
    </location>
</feature>
<organism evidence="3 4">
    <name type="scientific">Nocardioides koreensis</name>
    <dbReference type="NCBI Taxonomy" id="433651"/>
    <lineage>
        <taxon>Bacteria</taxon>
        <taxon>Bacillati</taxon>
        <taxon>Actinomycetota</taxon>
        <taxon>Actinomycetes</taxon>
        <taxon>Propionibacteriales</taxon>
        <taxon>Nocardioidaceae</taxon>
        <taxon>Nocardioides</taxon>
    </lineage>
</organism>
<dbReference type="InterPro" id="IPR011009">
    <property type="entry name" value="Kinase-like_dom_sf"/>
</dbReference>
<evidence type="ECO:0000313" key="3">
    <source>
        <dbReference type="EMBL" id="GAA2138558.1"/>
    </source>
</evidence>
<sequence>MNERLGARSTQWVESVLHSDVVHAQRLTGGWTSAMYLVRSARGEEHVLRLMDKEPWRTHGAALVGRERDVQTMLRGTGIPAPRSRGSDLTGEDAGHPAHLMSRLPGGLDLRRNDRDLLEQLAGALARIHAFEPPVRPRDFQSWAIPAKRVVPAWATRGTAWTAAFGALEAESPAFAGTFIHRDFHLGNVLWSEGEVTGVVDWVETSWGPAELDVAHCRTYLAMLHGPETASGFEEAYAARAADHDPGNQRHWDLLDIVGHLPDPVKVAQPWRDHGIEITDVTARTRLEQHLEAVLG</sequence>
<dbReference type="RefSeq" id="WP_344147515.1">
    <property type="nucleotide sequence ID" value="NZ_BAAAQR010000001.1"/>
</dbReference>
<reference evidence="4" key="1">
    <citation type="journal article" date="2019" name="Int. J. Syst. Evol. Microbiol.">
        <title>The Global Catalogue of Microorganisms (GCM) 10K type strain sequencing project: providing services to taxonomists for standard genome sequencing and annotation.</title>
        <authorList>
            <consortium name="The Broad Institute Genomics Platform"/>
            <consortium name="The Broad Institute Genome Sequencing Center for Infectious Disease"/>
            <person name="Wu L."/>
            <person name="Ma J."/>
        </authorList>
    </citation>
    <scope>NUCLEOTIDE SEQUENCE [LARGE SCALE GENOMIC DNA]</scope>
    <source>
        <strain evidence="4">JCM 16022</strain>
    </source>
</reference>
<dbReference type="InterPro" id="IPR051678">
    <property type="entry name" value="AGP_Transferase"/>
</dbReference>
<dbReference type="Proteomes" id="UP001501771">
    <property type="component" value="Unassembled WGS sequence"/>
</dbReference>
<protein>
    <recommendedName>
        <fullName evidence="2">Aminoglycoside phosphotransferase domain-containing protein</fullName>
    </recommendedName>
</protein>
<gene>
    <name evidence="3" type="ORF">GCM10009844_06650</name>
</gene>
<comment type="caution">
    <text evidence="3">The sequence shown here is derived from an EMBL/GenBank/DDBJ whole genome shotgun (WGS) entry which is preliminary data.</text>
</comment>
<dbReference type="Gene3D" id="3.90.1200.10">
    <property type="match status" value="1"/>
</dbReference>
<proteinExistence type="predicted"/>
<name>A0ABP5KZP3_9ACTN</name>
<dbReference type="EMBL" id="BAAAQR010000001">
    <property type="protein sequence ID" value="GAA2138558.1"/>
    <property type="molecule type" value="Genomic_DNA"/>
</dbReference>
<feature type="region of interest" description="Disordered" evidence="1">
    <location>
        <begin position="76"/>
        <end position="101"/>
    </location>
</feature>
<dbReference type="Pfam" id="PF01636">
    <property type="entry name" value="APH"/>
    <property type="match status" value="1"/>
</dbReference>
<dbReference type="InterPro" id="IPR002575">
    <property type="entry name" value="Aminoglycoside_PTrfase"/>
</dbReference>